<dbReference type="EMBL" id="CAJFCJ010000001">
    <property type="protein sequence ID" value="CAD5110845.1"/>
    <property type="molecule type" value="Genomic_DNA"/>
</dbReference>
<proteinExistence type="predicted"/>
<organism evidence="3 4">
    <name type="scientific">Dimorphilus gyrociliatus</name>
    <dbReference type="NCBI Taxonomy" id="2664684"/>
    <lineage>
        <taxon>Eukaryota</taxon>
        <taxon>Metazoa</taxon>
        <taxon>Spiralia</taxon>
        <taxon>Lophotrochozoa</taxon>
        <taxon>Annelida</taxon>
        <taxon>Polychaeta</taxon>
        <taxon>Polychaeta incertae sedis</taxon>
        <taxon>Dinophilidae</taxon>
        <taxon>Dimorphilus</taxon>
    </lineage>
</organism>
<evidence type="ECO:0000313" key="3">
    <source>
        <dbReference type="EMBL" id="CAD5110845.1"/>
    </source>
</evidence>
<reference evidence="3 4" key="1">
    <citation type="submission" date="2020-08" db="EMBL/GenBank/DDBJ databases">
        <authorList>
            <person name="Hejnol A."/>
        </authorList>
    </citation>
    <scope>NUCLEOTIDE SEQUENCE [LARGE SCALE GENOMIC DNA]</scope>
</reference>
<protein>
    <submittedName>
        <fullName evidence="3">DgyrCDS206</fullName>
    </submittedName>
</protein>
<gene>
    <name evidence="3" type="ORF">DGYR_LOCUS205</name>
</gene>
<dbReference type="AlphaFoldDB" id="A0A7I8V6N7"/>
<dbReference type="InterPro" id="IPR028118">
    <property type="entry name" value="Chibby_fam"/>
</dbReference>
<evidence type="ECO:0000313" key="4">
    <source>
        <dbReference type="Proteomes" id="UP000549394"/>
    </source>
</evidence>
<evidence type="ECO:0000256" key="2">
    <source>
        <dbReference type="SAM" id="MobiDB-lite"/>
    </source>
</evidence>
<name>A0A7I8V6N7_9ANNE</name>
<keyword evidence="4" id="KW-1185">Reference proteome</keyword>
<comment type="caution">
    <text evidence="3">The sequence shown here is derived from an EMBL/GenBank/DDBJ whole genome shotgun (WGS) entry which is preliminary data.</text>
</comment>
<keyword evidence="1" id="KW-0175">Coiled coil</keyword>
<dbReference type="Pfam" id="PF14645">
    <property type="entry name" value="Chibby"/>
    <property type="match status" value="1"/>
</dbReference>
<sequence>MPVFGNKFTTKKTQARKWPSLSNLNLDSSDKRNELDSGPIKMTLNGQNMIFENGQWILDDGSKSGRGGDSSLIKKENDRLRAENNLLQLKLDTLIDLMAQTEADRQVLENENEQLKTRLKK</sequence>
<feature type="coiled-coil region" evidence="1">
    <location>
        <begin position="72"/>
        <end position="118"/>
    </location>
</feature>
<feature type="region of interest" description="Disordered" evidence="2">
    <location>
        <begin position="1"/>
        <end position="39"/>
    </location>
</feature>
<accession>A0A7I8V6N7</accession>
<dbReference type="Proteomes" id="UP000549394">
    <property type="component" value="Unassembled WGS sequence"/>
</dbReference>
<evidence type="ECO:0000256" key="1">
    <source>
        <dbReference type="SAM" id="Coils"/>
    </source>
</evidence>